<evidence type="ECO:0000256" key="3">
    <source>
        <dbReference type="ARBA" id="ARBA00023139"/>
    </source>
</evidence>
<accession>A0A5C6TP60</accession>
<sequence>MRSFPLRVLILGGGLFGLAGNAPVHSGPAIVPYQCGDGRIANVVYDSGNDYVHASARVTLDGRTIDMKAAPTLYGVRYRSEAAPGATALAWSLRGEEGVLSEAPTDMSYVSAEHELARCTRVRVGAADDGATAAHR</sequence>
<evidence type="ECO:0000256" key="2">
    <source>
        <dbReference type="ARBA" id="ARBA00023136"/>
    </source>
</evidence>
<dbReference type="OrthoDB" id="7595606at2"/>
<dbReference type="RefSeq" id="WP_147041750.1">
    <property type="nucleotide sequence ID" value="NZ_BAABIR010000001.1"/>
</dbReference>
<dbReference type="InterPro" id="IPR036328">
    <property type="entry name" value="MliC_sf"/>
</dbReference>
<keyword evidence="2" id="KW-0472">Membrane</keyword>
<dbReference type="InterPro" id="IPR018660">
    <property type="entry name" value="MliC"/>
</dbReference>
<protein>
    <submittedName>
        <fullName evidence="6">Lysozyme inhibitor</fullName>
    </submittedName>
</protein>
<keyword evidence="4" id="KW-0449">Lipoprotein</keyword>
<evidence type="ECO:0000256" key="4">
    <source>
        <dbReference type="ARBA" id="ARBA00023288"/>
    </source>
</evidence>
<keyword evidence="3" id="KW-0564">Palmitate</keyword>
<organism evidence="6 7">
    <name type="scientific">Allosphingosinicella ginsenosidimutans</name>
    <dbReference type="NCBI Taxonomy" id="1176539"/>
    <lineage>
        <taxon>Bacteria</taxon>
        <taxon>Pseudomonadati</taxon>
        <taxon>Pseudomonadota</taxon>
        <taxon>Alphaproteobacteria</taxon>
        <taxon>Sphingomonadales</taxon>
        <taxon>Sphingomonadaceae</taxon>
        <taxon>Allosphingosinicella</taxon>
    </lineage>
</organism>
<keyword evidence="7" id="KW-1185">Reference proteome</keyword>
<evidence type="ECO:0000256" key="1">
    <source>
        <dbReference type="ARBA" id="ARBA00022729"/>
    </source>
</evidence>
<keyword evidence="1" id="KW-0732">Signal</keyword>
<evidence type="ECO:0000313" key="7">
    <source>
        <dbReference type="Proteomes" id="UP000321249"/>
    </source>
</evidence>
<feature type="domain" description="C-type lysozyme inhibitor" evidence="5">
    <location>
        <begin position="33"/>
        <end position="103"/>
    </location>
</feature>
<gene>
    <name evidence="6" type="ORF">FRZ32_01030</name>
</gene>
<reference evidence="6 7" key="1">
    <citation type="journal article" date="2015" name="J. Microbiol.">
        <title>Sphingosinicella ginsenosidimutans sp. nov., with ginsenoside converting activity.</title>
        <authorList>
            <person name="Kim J.K."/>
            <person name="Kang M.S."/>
            <person name="Park S.C."/>
            <person name="Kim K.M."/>
            <person name="Choi K."/>
            <person name="Yoon M.H."/>
            <person name="Im W.T."/>
        </authorList>
    </citation>
    <scope>NUCLEOTIDE SEQUENCE [LARGE SCALE GENOMIC DNA]</scope>
    <source>
        <strain evidence="6 7">BS-11</strain>
    </source>
</reference>
<evidence type="ECO:0000259" key="5">
    <source>
        <dbReference type="Pfam" id="PF09864"/>
    </source>
</evidence>
<dbReference type="Pfam" id="PF09864">
    <property type="entry name" value="MliC"/>
    <property type="match status" value="1"/>
</dbReference>
<dbReference type="SUPFAM" id="SSF141488">
    <property type="entry name" value="YdhA-like"/>
    <property type="match status" value="1"/>
</dbReference>
<name>A0A5C6TP60_9SPHN</name>
<dbReference type="EMBL" id="VOQQ01000001">
    <property type="protein sequence ID" value="TXC62362.1"/>
    <property type="molecule type" value="Genomic_DNA"/>
</dbReference>
<dbReference type="AlphaFoldDB" id="A0A5C6TP60"/>
<evidence type="ECO:0000313" key="6">
    <source>
        <dbReference type="EMBL" id="TXC62362.1"/>
    </source>
</evidence>
<comment type="caution">
    <text evidence="6">The sequence shown here is derived from an EMBL/GenBank/DDBJ whole genome shotgun (WGS) entry which is preliminary data.</text>
</comment>
<proteinExistence type="predicted"/>
<dbReference type="Proteomes" id="UP000321249">
    <property type="component" value="Unassembled WGS sequence"/>
</dbReference>
<dbReference type="Gene3D" id="2.40.128.200">
    <property type="match status" value="1"/>
</dbReference>